<keyword evidence="7" id="KW-1185">Reference proteome</keyword>
<keyword evidence="3 4" id="KW-0326">Glycosidase</keyword>
<evidence type="ECO:0000256" key="2">
    <source>
        <dbReference type="ARBA" id="ARBA00022801"/>
    </source>
</evidence>
<dbReference type="Proteomes" id="UP000464787">
    <property type="component" value="Chromosome"/>
</dbReference>
<dbReference type="InterPro" id="IPR006311">
    <property type="entry name" value="TAT_signal"/>
</dbReference>
<dbReference type="PANTHER" id="PTHR31297">
    <property type="entry name" value="GLUCAN ENDO-1,6-BETA-GLUCOSIDASE B"/>
    <property type="match status" value="1"/>
</dbReference>
<dbReference type="PANTHER" id="PTHR31297:SF17">
    <property type="entry name" value="ENDOGLUCANASE"/>
    <property type="match status" value="1"/>
</dbReference>
<dbReference type="EMBL" id="CP047650">
    <property type="protein sequence ID" value="QHI99548.1"/>
    <property type="molecule type" value="Genomic_DNA"/>
</dbReference>
<evidence type="ECO:0000313" key="7">
    <source>
        <dbReference type="Proteomes" id="UP000464787"/>
    </source>
</evidence>
<accession>A0A857J9X1</accession>
<evidence type="ECO:0000256" key="3">
    <source>
        <dbReference type="ARBA" id="ARBA00023295"/>
    </source>
</evidence>
<dbReference type="GO" id="GO:0008422">
    <property type="term" value="F:beta-glucosidase activity"/>
    <property type="evidence" value="ECO:0007669"/>
    <property type="project" value="TreeGrafter"/>
</dbReference>
<gene>
    <name evidence="6" type="ORF">GT347_17160</name>
</gene>
<evidence type="ECO:0000256" key="4">
    <source>
        <dbReference type="RuleBase" id="RU361153"/>
    </source>
</evidence>
<name>A0A857J9X1_9BURK</name>
<dbReference type="Gene3D" id="3.20.20.80">
    <property type="entry name" value="Glycosidases"/>
    <property type="match status" value="1"/>
</dbReference>
<dbReference type="InterPro" id="IPR018087">
    <property type="entry name" value="Glyco_hydro_5_CS"/>
</dbReference>
<keyword evidence="2 4" id="KW-0378">Hydrolase</keyword>
<feature type="domain" description="Glycoside hydrolase family 5" evidence="5">
    <location>
        <begin position="111"/>
        <end position="370"/>
    </location>
</feature>
<proteinExistence type="inferred from homology"/>
<keyword evidence="1" id="KW-0732">Signal</keyword>
<dbReference type="InterPro" id="IPR001547">
    <property type="entry name" value="Glyco_hydro_5"/>
</dbReference>
<comment type="similarity">
    <text evidence="4">Belongs to the glycosyl hydrolase 5 (cellulase A) family.</text>
</comment>
<dbReference type="SUPFAM" id="SSF51445">
    <property type="entry name" value="(Trans)glycosidases"/>
    <property type="match status" value="1"/>
</dbReference>
<dbReference type="AlphaFoldDB" id="A0A857J9X1"/>
<dbReference type="InterPro" id="IPR050386">
    <property type="entry name" value="Glycosyl_hydrolase_5"/>
</dbReference>
<organism evidence="6 7">
    <name type="scientific">Xylophilus rhododendri</name>
    <dbReference type="NCBI Taxonomy" id="2697032"/>
    <lineage>
        <taxon>Bacteria</taxon>
        <taxon>Pseudomonadati</taxon>
        <taxon>Pseudomonadota</taxon>
        <taxon>Betaproteobacteria</taxon>
        <taxon>Burkholderiales</taxon>
        <taxon>Xylophilus</taxon>
    </lineage>
</organism>
<sequence length="557" mass="59632">MKTAFPGGPAPAFARRRRLLGLAAASVGGLALGACSGGNPGTVVTDAGGGLGSGAGGPQPGDPETAAQYVSAMHLGTQASDYLETAYQPAGLAHAVGAADFDRMRYEGLADHLRIPANCAARADVDGLISEAFLLVVDKQIQLALERFPRVILDPLHHYLQWKGDHAYDYAYDDYQRVAQLTSAQHAVRATAMWRQLATRYQGLTTRLAFDLFNEPFNVPLQHGYPPGITAAELDAWHATVIPAIRATGGLNAQRMLWMEPWANRLDLLALPADTGPHGVSPHYYSPFGFTMGADALTAADLAVYAADVRYARDWAVSRDTVLWVGETGVSINIDVRTQPRDPAQRAEFTAHVRNTALDLGVPITYWGYNSAYAQYDQVAQAWLPGMLQAVSGVPMPLPVRPVPAYQVLTGGRINKLFDPTHVWPGFSYDPASGVLTAQANPGASAWGVAIVFPDIPVASDQTWSVRATRFGGDWRIGSGPFYYDATAPNKSGVPGLDMRGVDDQGQQIYPYLPIAPGGFEQAYGSIASPQPFLAIELQLAAGSPGGQIVFSCLRVD</sequence>
<dbReference type="InterPro" id="IPR017853">
    <property type="entry name" value="GH"/>
</dbReference>
<dbReference type="KEGG" id="xyk:GT347_17160"/>
<dbReference type="PROSITE" id="PS51318">
    <property type="entry name" value="TAT"/>
    <property type="match status" value="1"/>
</dbReference>
<dbReference type="RefSeq" id="WP_160553360.1">
    <property type="nucleotide sequence ID" value="NZ_CP047650.1"/>
</dbReference>
<dbReference type="GO" id="GO:0009986">
    <property type="term" value="C:cell surface"/>
    <property type="evidence" value="ECO:0007669"/>
    <property type="project" value="TreeGrafter"/>
</dbReference>
<evidence type="ECO:0000313" key="6">
    <source>
        <dbReference type="EMBL" id="QHI99548.1"/>
    </source>
</evidence>
<evidence type="ECO:0000259" key="5">
    <source>
        <dbReference type="Pfam" id="PF00150"/>
    </source>
</evidence>
<dbReference type="GO" id="GO:0009251">
    <property type="term" value="P:glucan catabolic process"/>
    <property type="evidence" value="ECO:0007669"/>
    <property type="project" value="TreeGrafter"/>
</dbReference>
<dbReference type="GO" id="GO:0005576">
    <property type="term" value="C:extracellular region"/>
    <property type="evidence" value="ECO:0007669"/>
    <property type="project" value="TreeGrafter"/>
</dbReference>
<reference evidence="6 7" key="1">
    <citation type="submission" date="2020-01" db="EMBL/GenBank/DDBJ databases">
        <title>Genome sequencing of strain KACC 21265.</title>
        <authorList>
            <person name="Heo J."/>
            <person name="Kim S.-J."/>
            <person name="Kim J.-S."/>
            <person name="Hong S.-B."/>
            <person name="Kwon S.-W."/>
        </authorList>
    </citation>
    <scope>NUCLEOTIDE SEQUENCE [LARGE SCALE GENOMIC DNA]</scope>
    <source>
        <strain evidence="6 7">KACC 21265</strain>
    </source>
</reference>
<dbReference type="PROSITE" id="PS00659">
    <property type="entry name" value="GLYCOSYL_HYDROL_F5"/>
    <property type="match status" value="1"/>
</dbReference>
<evidence type="ECO:0000256" key="1">
    <source>
        <dbReference type="ARBA" id="ARBA00022729"/>
    </source>
</evidence>
<dbReference type="PROSITE" id="PS51257">
    <property type="entry name" value="PROKAR_LIPOPROTEIN"/>
    <property type="match status" value="1"/>
</dbReference>
<dbReference type="Pfam" id="PF00150">
    <property type="entry name" value="Cellulase"/>
    <property type="match status" value="1"/>
</dbReference>
<protein>
    <submittedName>
        <fullName evidence="6">Cellulase family glycosylhydrolase</fullName>
    </submittedName>
</protein>